<dbReference type="PANTHER" id="PTHR43399:SF4">
    <property type="entry name" value="CELL WALL-ASSOCIATED PROTEASE"/>
    <property type="match status" value="1"/>
</dbReference>
<dbReference type="InterPro" id="IPR015500">
    <property type="entry name" value="Peptidase_S8_subtilisin-rel"/>
</dbReference>
<dbReference type="Gene3D" id="3.50.30.30">
    <property type="match status" value="1"/>
</dbReference>
<feature type="active site" description="Charge relay system" evidence="7 8">
    <location>
        <position position="196"/>
    </location>
</feature>
<evidence type="ECO:0000256" key="10">
    <source>
        <dbReference type="SAM" id="MobiDB-lite"/>
    </source>
</evidence>
<evidence type="ECO:0000256" key="5">
    <source>
        <dbReference type="ARBA" id="ARBA00022801"/>
    </source>
</evidence>
<dbReference type="Pfam" id="PF00082">
    <property type="entry name" value="Peptidase_S8"/>
    <property type="match status" value="1"/>
</dbReference>
<organism evidence="13 14">
    <name type="scientific">Conidiobolus coronatus (strain ATCC 28846 / CBS 209.66 / NRRL 28638)</name>
    <name type="common">Delacroixia coronata</name>
    <dbReference type="NCBI Taxonomy" id="796925"/>
    <lineage>
        <taxon>Eukaryota</taxon>
        <taxon>Fungi</taxon>
        <taxon>Fungi incertae sedis</taxon>
        <taxon>Zoopagomycota</taxon>
        <taxon>Entomophthoromycotina</taxon>
        <taxon>Entomophthoromycetes</taxon>
        <taxon>Entomophthorales</taxon>
        <taxon>Ancylistaceae</taxon>
        <taxon>Conidiobolus</taxon>
    </lineage>
</organism>
<dbReference type="GO" id="GO:0006508">
    <property type="term" value="P:proteolysis"/>
    <property type="evidence" value="ECO:0007669"/>
    <property type="project" value="UniProtKB-KW"/>
</dbReference>
<gene>
    <name evidence="13" type="ORF">CONCODRAFT_169006</name>
</gene>
<evidence type="ECO:0000313" key="13">
    <source>
        <dbReference type="EMBL" id="KXN74649.1"/>
    </source>
</evidence>
<evidence type="ECO:0000256" key="7">
    <source>
        <dbReference type="PIRSR" id="PIRSR615500-1"/>
    </source>
</evidence>
<dbReference type="PROSITE" id="PS00136">
    <property type="entry name" value="SUBTILASE_ASP"/>
    <property type="match status" value="1"/>
</dbReference>
<dbReference type="SUPFAM" id="SSF52025">
    <property type="entry name" value="PA domain"/>
    <property type="match status" value="1"/>
</dbReference>
<evidence type="ECO:0000256" key="3">
    <source>
        <dbReference type="ARBA" id="ARBA00022670"/>
    </source>
</evidence>
<feature type="active site" description="Charge relay system" evidence="7 8">
    <location>
        <position position="247"/>
    </location>
</feature>
<dbReference type="InterPro" id="IPR023827">
    <property type="entry name" value="Peptidase_S8_Asp-AS"/>
</dbReference>
<evidence type="ECO:0000256" key="6">
    <source>
        <dbReference type="ARBA" id="ARBA00022825"/>
    </source>
</evidence>
<dbReference type="InterPro" id="IPR022398">
    <property type="entry name" value="Peptidase_S8_His-AS"/>
</dbReference>
<dbReference type="CDD" id="cd00538">
    <property type="entry name" value="PA"/>
    <property type="match status" value="1"/>
</dbReference>
<keyword evidence="6 8" id="KW-0720">Serine protease</keyword>
<dbReference type="OMA" id="GMISCED"/>
<dbReference type="STRING" id="796925.A0A137PI40"/>
<dbReference type="PROSITE" id="PS00137">
    <property type="entry name" value="SUBTILASE_HIS"/>
    <property type="match status" value="1"/>
</dbReference>
<keyword evidence="4" id="KW-0732">Signal</keyword>
<dbReference type="OrthoDB" id="10256524at2759"/>
<dbReference type="InterPro" id="IPR003137">
    <property type="entry name" value="PA_domain"/>
</dbReference>
<dbReference type="InterPro" id="IPR034187">
    <property type="entry name" value="Peptidases_S8_5"/>
</dbReference>
<dbReference type="PROSITE" id="PS00138">
    <property type="entry name" value="SUBTILASE_SER"/>
    <property type="match status" value="1"/>
</dbReference>
<feature type="region of interest" description="Disordered" evidence="10">
    <location>
        <begin position="227"/>
        <end position="247"/>
    </location>
</feature>
<dbReference type="EMBL" id="KQ964421">
    <property type="protein sequence ID" value="KXN74649.1"/>
    <property type="molecule type" value="Genomic_DNA"/>
</dbReference>
<feature type="domain" description="Peptidase S8/S53" evidence="11">
    <location>
        <begin position="187"/>
        <end position="638"/>
    </location>
</feature>
<evidence type="ECO:0000259" key="11">
    <source>
        <dbReference type="Pfam" id="PF00082"/>
    </source>
</evidence>
<feature type="active site" description="Charge relay system" evidence="7 8">
    <location>
        <position position="585"/>
    </location>
</feature>
<evidence type="ECO:0000256" key="4">
    <source>
        <dbReference type="ARBA" id="ARBA00022729"/>
    </source>
</evidence>
<keyword evidence="3 8" id="KW-0645">Protease</keyword>
<comment type="similarity">
    <text evidence="1 8 9">Belongs to the peptidase S8 family.</text>
</comment>
<dbReference type="InterPro" id="IPR000209">
    <property type="entry name" value="Peptidase_S8/S53_dom"/>
</dbReference>
<keyword evidence="2" id="KW-0964">Secreted</keyword>
<evidence type="ECO:0000256" key="2">
    <source>
        <dbReference type="ARBA" id="ARBA00022525"/>
    </source>
</evidence>
<proteinExistence type="inferred from homology"/>
<dbReference type="Gene3D" id="3.40.50.200">
    <property type="entry name" value="Peptidase S8/S53 domain"/>
    <property type="match status" value="2"/>
</dbReference>
<dbReference type="InterPro" id="IPR036852">
    <property type="entry name" value="Peptidase_S8/S53_dom_sf"/>
</dbReference>
<dbReference type="GO" id="GO:0004252">
    <property type="term" value="F:serine-type endopeptidase activity"/>
    <property type="evidence" value="ECO:0007669"/>
    <property type="project" value="UniProtKB-UniRule"/>
</dbReference>
<dbReference type="PROSITE" id="PS51892">
    <property type="entry name" value="SUBTILASE"/>
    <property type="match status" value="1"/>
</dbReference>
<evidence type="ECO:0000259" key="12">
    <source>
        <dbReference type="Pfam" id="PF02225"/>
    </source>
</evidence>
<accession>A0A137PI40</accession>
<dbReference type="Proteomes" id="UP000070444">
    <property type="component" value="Unassembled WGS sequence"/>
</dbReference>
<dbReference type="SUPFAM" id="SSF52743">
    <property type="entry name" value="Subtilisin-like"/>
    <property type="match status" value="1"/>
</dbReference>
<feature type="domain" description="PA" evidence="12">
    <location>
        <begin position="409"/>
        <end position="483"/>
    </location>
</feature>
<dbReference type="AlphaFoldDB" id="A0A137PI40"/>
<dbReference type="PRINTS" id="PR00723">
    <property type="entry name" value="SUBTILISIN"/>
</dbReference>
<dbReference type="InterPro" id="IPR051048">
    <property type="entry name" value="Peptidase_S8/S53_subtilisin"/>
</dbReference>
<evidence type="ECO:0000313" key="14">
    <source>
        <dbReference type="Proteomes" id="UP000070444"/>
    </source>
</evidence>
<keyword evidence="14" id="KW-1185">Reference proteome</keyword>
<evidence type="ECO:0000256" key="8">
    <source>
        <dbReference type="PROSITE-ProRule" id="PRU01240"/>
    </source>
</evidence>
<reference evidence="13 14" key="1">
    <citation type="journal article" date="2015" name="Genome Biol. Evol.">
        <title>Phylogenomic analyses indicate that early fungi evolved digesting cell walls of algal ancestors of land plants.</title>
        <authorList>
            <person name="Chang Y."/>
            <person name="Wang S."/>
            <person name="Sekimoto S."/>
            <person name="Aerts A.L."/>
            <person name="Choi C."/>
            <person name="Clum A."/>
            <person name="LaButti K.M."/>
            <person name="Lindquist E.A."/>
            <person name="Yee Ngan C."/>
            <person name="Ohm R.A."/>
            <person name="Salamov A.A."/>
            <person name="Grigoriev I.V."/>
            <person name="Spatafora J.W."/>
            <person name="Berbee M.L."/>
        </authorList>
    </citation>
    <scope>NUCLEOTIDE SEQUENCE [LARGE SCALE GENOMIC DNA]</scope>
    <source>
        <strain evidence="13 14">NRRL 28638</strain>
    </source>
</reference>
<keyword evidence="5 8" id="KW-0378">Hydrolase</keyword>
<dbReference type="CDD" id="cd07489">
    <property type="entry name" value="Peptidases_S8_5"/>
    <property type="match status" value="1"/>
</dbReference>
<evidence type="ECO:0000256" key="9">
    <source>
        <dbReference type="RuleBase" id="RU003355"/>
    </source>
</evidence>
<dbReference type="Pfam" id="PF02225">
    <property type="entry name" value="PA"/>
    <property type="match status" value="1"/>
</dbReference>
<name>A0A137PI40_CONC2</name>
<dbReference type="PANTHER" id="PTHR43399">
    <property type="entry name" value="SUBTILISIN-RELATED"/>
    <property type="match status" value="1"/>
</dbReference>
<evidence type="ECO:0000256" key="1">
    <source>
        <dbReference type="ARBA" id="ARBA00011073"/>
    </source>
</evidence>
<feature type="compositionally biased region" description="Basic and acidic residues" evidence="10">
    <location>
        <begin position="227"/>
        <end position="244"/>
    </location>
</feature>
<protein>
    <submittedName>
        <fullName evidence="13">Subtilisin-like protein</fullName>
    </submittedName>
</protein>
<sequence>MIRSTWLVIGQLTLLSFAFILNQLNFNRNHNSLLLESLKWLISLSSLSYLSASNDVIRSIPMPFTKLDAQTASVTDNIYFVEFIGEYGSESNCNEDRLEFVKTLAFRKIPWLPRRQFCVLFNGMSFHANATDVARMAELNVVKAIWPMVSKRLPQYSLGDGSQASDPHENHRLTGVWEVQNKLGFDGTGVKIGIIDTGIDYLHPYLGGCFGPNCRVKYGKDLVGDDYDGSSKKPSPDNDPRDTCGGHGTHVAGIIGANGPQFKGVAPNVTFGAYRVFGCGPNARVESDVIIEAMEMAFVDKMDVINLSLGGGSAWSEYPDSVVANRLVQKGLIVVAAAGNDGDKGMWEISSPSIGPGVISSASFDSEKYMARAFSLSTLPASKIDYTISPYGPKFDVINATIVPAYDSAMEGCNPFPEPLHPNQVVLTKRGGCKFDVKAKNALNAGAAGLIIINNIPGTFTPLLQNHNETKIAVAGVSQTAGNVFLSQLDLLAVAPVPSSSSSSAPPTLPKVDVNPVLKPPKVRTVYLSTPKFFTNPNGGKISGFSSWGPGPELEIKPDLGAPGGLIFSTYPVDLGMYATLSGTSMATPYMAGVAALYLQSKGRRSPEDVKIALQNSCQPSIEKNSTLATSVTRQGAGLINALTAVTSYTTIIPSRIVLNSSYADLPADKFLNEDNVKPYFTQITVKNHSPTQTLEYVLDHLGAISVSAYKDGSMYPVPRQNTSEQAVVNYIPSNNFILRPNSEAVVKVAITPPFRLPLDEYWFFSGFLRATSNQTNQIPLHVPFLGVQGNYSMLPILANPSQKYPRIKLNRDNTEYNSTQIDPIQLTFQGQDYLTLEVRVEHPTRVLLIKVIQADTGVELGYITGGVNYYVGRNDQKANNQFYKFPWSGSCLQPDPDLYHPGALKPFSVQGGKFRLRVQALRPFGSPHNPHDFETWESGVLIISRTNETDVKQTYVAEVRDGFELKDFI</sequence>
<dbReference type="InterPro" id="IPR023828">
    <property type="entry name" value="Peptidase_S8_Ser-AS"/>
</dbReference>
<dbReference type="InterPro" id="IPR046450">
    <property type="entry name" value="PA_dom_sf"/>
</dbReference>